<feature type="signal peptide" evidence="3">
    <location>
        <begin position="1"/>
        <end position="18"/>
    </location>
</feature>
<feature type="chain" id="PRO_5041341705" evidence="3">
    <location>
        <begin position="19"/>
        <end position="409"/>
    </location>
</feature>
<accession>A0AA36GAT2</accession>
<dbReference type="InterPro" id="IPR002666">
    <property type="entry name" value="Folate_carrier"/>
</dbReference>
<gene>
    <name evidence="4" type="ORF">MSPICULIGERA_LOCUS20005</name>
</gene>
<dbReference type="NCBIfam" id="TIGR00806">
    <property type="entry name" value="rfc"/>
    <property type="match status" value="1"/>
</dbReference>
<dbReference type="SUPFAM" id="SSF103473">
    <property type="entry name" value="MFS general substrate transporter"/>
    <property type="match status" value="1"/>
</dbReference>
<keyword evidence="2" id="KW-1133">Transmembrane helix</keyword>
<feature type="transmembrane region" description="Helical" evidence="2">
    <location>
        <begin position="166"/>
        <end position="187"/>
    </location>
</feature>
<protein>
    <submittedName>
        <fullName evidence="4">Uncharacterized protein</fullName>
    </submittedName>
</protein>
<feature type="transmembrane region" description="Helical" evidence="2">
    <location>
        <begin position="48"/>
        <end position="68"/>
    </location>
</feature>
<feature type="transmembrane region" description="Helical" evidence="2">
    <location>
        <begin position="378"/>
        <end position="401"/>
    </location>
</feature>
<keyword evidence="3" id="KW-0732">Signal</keyword>
<dbReference type="GO" id="GO:0005886">
    <property type="term" value="C:plasma membrane"/>
    <property type="evidence" value="ECO:0007669"/>
    <property type="project" value="TreeGrafter"/>
</dbReference>
<proteinExistence type="inferred from homology"/>
<organism evidence="4 5">
    <name type="scientific">Mesorhabditis spiculigera</name>
    <dbReference type="NCBI Taxonomy" id="96644"/>
    <lineage>
        <taxon>Eukaryota</taxon>
        <taxon>Metazoa</taxon>
        <taxon>Ecdysozoa</taxon>
        <taxon>Nematoda</taxon>
        <taxon>Chromadorea</taxon>
        <taxon>Rhabditida</taxon>
        <taxon>Rhabditina</taxon>
        <taxon>Rhabditomorpha</taxon>
        <taxon>Rhabditoidea</taxon>
        <taxon>Rhabditidae</taxon>
        <taxon>Mesorhabditinae</taxon>
        <taxon>Mesorhabditis</taxon>
    </lineage>
</organism>
<dbReference type="EMBL" id="CATQJA010002664">
    <property type="protein sequence ID" value="CAJ0581851.1"/>
    <property type="molecule type" value="Genomic_DNA"/>
</dbReference>
<dbReference type="Proteomes" id="UP001177023">
    <property type="component" value="Unassembled WGS sequence"/>
</dbReference>
<feature type="transmembrane region" description="Helical" evidence="2">
    <location>
        <begin position="133"/>
        <end position="154"/>
    </location>
</feature>
<evidence type="ECO:0000256" key="3">
    <source>
        <dbReference type="SAM" id="SignalP"/>
    </source>
</evidence>
<comment type="similarity">
    <text evidence="1">Belongs to the reduced folate carrier (RFC) transporter (TC 2.A.48) family.</text>
</comment>
<feature type="transmembrane region" description="Helical" evidence="2">
    <location>
        <begin position="73"/>
        <end position="91"/>
    </location>
</feature>
<sequence>MQWWTITLLICSYGVLKAFRPSEPYLYQYEHETLNISEKDLEGKVYPLWTYSYMAFLVPVFLLTDLLLYKPVVVLEAIAYVTCWVLFVFGRKGNVLIQQLIEVSYGVATATEIAYYAYIYIKVDKEQYKKVTSYTHAALLIGKCLAYFLAQLLIATKWTNYKTLNWISLGSLCLAFVVSVILPMVSWRTAYQKLLEMRMEDEKPAPLVFDEVPTYPRYVRAHFSRWFKELKGIYSQSFLVKWSLWWAMASCAYFQVGNYSQTLWGSVHGKKVWNGITEAICPLIAIPVVLLMQKVEVDWKKWGELFLCLMSLIDGALLAIASQTSSIYLIFNLASRIRATSTALVFGLNTFVALVMQSILTAIVADQHGLALDIRPQFVVYACFHGVIAVIFSGPIFLKIIRWSARFRS</sequence>
<dbReference type="Pfam" id="PF01770">
    <property type="entry name" value="Folate_carrier"/>
    <property type="match status" value="1"/>
</dbReference>
<evidence type="ECO:0000313" key="5">
    <source>
        <dbReference type="Proteomes" id="UP001177023"/>
    </source>
</evidence>
<feature type="non-terminal residue" evidence="4">
    <location>
        <position position="1"/>
    </location>
</feature>
<feature type="transmembrane region" description="Helical" evidence="2">
    <location>
        <begin position="305"/>
        <end position="331"/>
    </location>
</feature>
<keyword evidence="5" id="KW-1185">Reference proteome</keyword>
<name>A0AA36GAT2_9BILA</name>
<dbReference type="GO" id="GO:0090482">
    <property type="term" value="F:vitamin transmembrane transporter activity"/>
    <property type="evidence" value="ECO:0007669"/>
    <property type="project" value="InterPro"/>
</dbReference>
<dbReference type="AlphaFoldDB" id="A0AA36GAT2"/>
<keyword evidence="2" id="KW-0812">Transmembrane</keyword>
<evidence type="ECO:0000256" key="1">
    <source>
        <dbReference type="ARBA" id="ARBA00005773"/>
    </source>
</evidence>
<comment type="caution">
    <text evidence="4">The sequence shown here is derived from an EMBL/GenBank/DDBJ whole genome shotgun (WGS) entry which is preliminary data.</text>
</comment>
<feature type="transmembrane region" description="Helical" evidence="2">
    <location>
        <begin position="276"/>
        <end position="293"/>
    </location>
</feature>
<dbReference type="InterPro" id="IPR036259">
    <property type="entry name" value="MFS_trans_sf"/>
</dbReference>
<dbReference type="PANTHER" id="PTHR10686:SF18">
    <property type="entry name" value="IP11787P-RELATED"/>
    <property type="match status" value="1"/>
</dbReference>
<feature type="transmembrane region" description="Helical" evidence="2">
    <location>
        <begin position="103"/>
        <end position="121"/>
    </location>
</feature>
<evidence type="ECO:0000313" key="4">
    <source>
        <dbReference type="EMBL" id="CAJ0581851.1"/>
    </source>
</evidence>
<reference evidence="4" key="1">
    <citation type="submission" date="2023-06" db="EMBL/GenBank/DDBJ databases">
        <authorList>
            <person name="Delattre M."/>
        </authorList>
    </citation>
    <scope>NUCLEOTIDE SEQUENCE</scope>
    <source>
        <strain evidence="4">AF72</strain>
    </source>
</reference>
<feature type="transmembrane region" description="Helical" evidence="2">
    <location>
        <begin position="343"/>
        <end position="366"/>
    </location>
</feature>
<keyword evidence="2" id="KW-0472">Membrane</keyword>
<dbReference type="PANTHER" id="PTHR10686">
    <property type="entry name" value="FOLATE TRANSPORTER"/>
    <property type="match status" value="1"/>
</dbReference>
<evidence type="ECO:0000256" key="2">
    <source>
        <dbReference type="SAM" id="Phobius"/>
    </source>
</evidence>